<sequence>MTATIESRPDVARPGERGKFAAFFFAMLILVYFFWSDPPISFGFDPQNQRCLPDLHLALMVHRQPSAVRDGDLLFWRPQGALAGFKERYILKMVAGVPGDRVTVRDGKVTINGKVVAEGFPLARYYKRSAKAFERDEVIPPGQYFLIGVHPQSNDSRYWGNLEANRVAGYAYRLF</sequence>
<evidence type="ECO:0000256" key="2">
    <source>
        <dbReference type="ARBA" id="ARBA00019232"/>
    </source>
</evidence>
<comment type="subcellular location">
    <subcellularLocation>
        <location evidence="3">Membrane</location>
        <topology evidence="3">Single-pass type II membrane protein</topology>
    </subcellularLocation>
</comment>
<dbReference type="Gene3D" id="2.10.109.10">
    <property type="entry name" value="Umud Fragment, subunit A"/>
    <property type="match status" value="1"/>
</dbReference>
<keyword evidence="5" id="KW-0614">Plasmid</keyword>
<protein>
    <recommendedName>
        <fullName evidence="2 3">Signal peptidase I</fullName>
        <ecNumber evidence="3">3.4.21.89</ecNumber>
    </recommendedName>
</protein>
<dbReference type="GO" id="GO:0004252">
    <property type="term" value="F:serine-type endopeptidase activity"/>
    <property type="evidence" value="ECO:0007669"/>
    <property type="project" value="InterPro"/>
</dbReference>
<name>A0A0C5B195_BURPE</name>
<dbReference type="SUPFAM" id="SSF51306">
    <property type="entry name" value="LexA/Signal peptidase"/>
    <property type="match status" value="1"/>
</dbReference>
<dbReference type="EMBL" id="KF418775">
    <property type="protein sequence ID" value="AJL34957.1"/>
    <property type="molecule type" value="Genomic_DNA"/>
</dbReference>
<proteinExistence type="inferred from homology"/>
<dbReference type="Pfam" id="PF10502">
    <property type="entry name" value="Peptidase_S26"/>
    <property type="match status" value="1"/>
</dbReference>
<gene>
    <name evidence="5" type="primary">trhF</name>
    <name evidence="5" type="ORF">pBPS074</name>
</gene>
<dbReference type="EC" id="3.4.21.89" evidence="3"/>
<dbReference type="GO" id="GO:0016020">
    <property type="term" value="C:membrane"/>
    <property type="evidence" value="ECO:0007669"/>
    <property type="project" value="UniProtKB-SubCell"/>
</dbReference>
<dbReference type="PANTHER" id="PTHR43390">
    <property type="entry name" value="SIGNAL PEPTIDASE I"/>
    <property type="match status" value="1"/>
</dbReference>
<comment type="similarity">
    <text evidence="1 3">Belongs to the peptidase S26 family.</text>
</comment>
<keyword evidence="3" id="KW-0472">Membrane</keyword>
<keyword evidence="3" id="KW-0812">Transmembrane</keyword>
<dbReference type="InterPro" id="IPR036286">
    <property type="entry name" value="LexA/Signal_pep-like_sf"/>
</dbReference>
<feature type="domain" description="Peptidase S26" evidence="4">
    <location>
        <begin position="54"/>
        <end position="171"/>
    </location>
</feature>
<dbReference type="RefSeq" id="WP_058034526.1">
    <property type="nucleotide sequence ID" value="NZ_KF418775.1"/>
</dbReference>
<evidence type="ECO:0000313" key="5">
    <source>
        <dbReference type="EMBL" id="AJL34957.1"/>
    </source>
</evidence>
<dbReference type="AlphaFoldDB" id="A0A0C5B195"/>
<dbReference type="InterPro" id="IPR019533">
    <property type="entry name" value="Peptidase_S26"/>
</dbReference>
<dbReference type="CDD" id="cd06462">
    <property type="entry name" value="Peptidase_S24_S26"/>
    <property type="match status" value="1"/>
</dbReference>
<evidence type="ECO:0000256" key="1">
    <source>
        <dbReference type="ARBA" id="ARBA00009370"/>
    </source>
</evidence>
<dbReference type="GO" id="GO:0006465">
    <property type="term" value="P:signal peptide processing"/>
    <property type="evidence" value="ECO:0007669"/>
    <property type="project" value="InterPro"/>
</dbReference>
<organism evidence="5">
    <name type="scientific">Burkholderia pseudomallei</name>
    <name type="common">Pseudomonas pseudomallei</name>
    <dbReference type="NCBI Taxonomy" id="28450"/>
    <lineage>
        <taxon>Bacteria</taxon>
        <taxon>Pseudomonadati</taxon>
        <taxon>Pseudomonadota</taxon>
        <taxon>Betaproteobacteria</taxon>
        <taxon>Burkholderiales</taxon>
        <taxon>Burkholderiaceae</taxon>
        <taxon>Burkholderia</taxon>
        <taxon>pseudomallei group</taxon>
    </lineage>
</organism>
<dbReference type="PANTHER" id="PTHR43390:SF1">
    <property type="entry name" value="CHLOROPLAST PROCESSING PEPTIDASE"/>
    <property type="match status" value="1"/>
</dbReference>
<geneLocation type="plasmid" evidence="5">
    <name>pBPSE01</name>
</geneLocation>
<evidence type="ECO:0000256" key="3">
    <source>
        <dbReference type="RuleBase" id="RU362042"/>
    </source>
</evidence>
<keyword evidence="3" id="KW-0645">Protease</keyword>
<reference evidence="5" key="1">
    <citation type="submission" date="2013-07" db="EMBL/GenBank/DDBJ databases">
        <title>Complete sequence of a native Burkholderia pseudomallei plasmid.</title>
        <authorList>
            <person name="Stone J.K."/>
            <person name="Bollig M.C."/>
            <person name="Gibbons H.S."/>
            <person name="Mayo M."/>
            <person name="Currie B.J."/>
            <person name="Keim P."/>
            <person name="Tuanyok A."/>
        </authorList>
    </citation>
    <scope>NUCLEOTIDE SEQUENCE</scope>
    <source>
        <strain evidence="5">MSHR1950</strain>
        <plasmid evidence="5">pBPSE01</plasmid>
    </source>
</reference>
<accession>A0A0C5B195</accession>
<comment type="catalytic activity">
    <reaction evidence="3">
        <text>Cleavage of hydrophobic, N-terminal signal or leader sequences from secreted and periplasmic proteins.</text>
        <dbReference type="EC" id="3.4.21.89"/>
    </reaction>
</comment>
<feature type="transmembrane region" description="Helical" evidence="3">
    <location>
        <begin position="20"/>
        <end position="35"/>
    </location>
</feature>
<dbReference type="GO" id="GO:0009003">
    <property type="term" value="F:signal peptidase activity"/>
    <property type="evidence" value="ECO:0007669"/>
    <property type="project" value="UniProtKB-EC"/>
</dbReference>
<dbReference type="InterPro" id="IPR000223">
    <property type="entry name" value="Pept_S26A_signal_pept_1"/>
</dbReference>
<keyword evidence="3" id="KW-1133">Transmembrane helix</keyword>
<evidence type="ECO:0000259" key="4">
    <source>
        <dbReference type="Pfam" id="PF10502"/>
    </source>
</evidence>
<keyword evidence="3" id="KW-0378">Hydrolase</keyword>
<dbReference type="NCBIfam" id="TIGR02227">
    <property type="entry name" value="sigpep_I_bact"/>
    <property type="match status" value="1"/>
</dbReference>